<sequence length="124" mass="13720">PHPSPCQCLDMARSSSRDNHSSSLFSSPLSIDHLVDVIDLLKRSGYPETRWQDLGLRLGLHKNTLDAIEKNHPGDVSRCLTECLSKWLRKADNVNSKGGATFDSLSEALKSMDETAVADKLDQE</sequence>
<dbReference type="CDD" id="cd01670">
    <property type="entry name" value="Death"/>
    <property type="match status" value="1"/>
</dbReference>
<evidence type="ECO:0000313" key="3">
    <source>
        <dbReference type="EnsemblMetazoa" id="Aqu2.1.10860_001"/>
    </source>
</evidence>
<dbReference type="InterPro" id="IPR000488">
    <property type="entry name" value="Death_dom"/>
</dbReference>
<evidence type="ECO:0000259" key="2">
    <source>
        <dbReference type="PROSITE" id="PS50017"/>
    </source>
</evidence>
<dbReference type="EnsemblMetazoa" id="Aqu2.1.10860_001">
    <property type="protein sequence ID" value="Aqu2.1.10860_001"/>
    <property type="gene ID" value="Aqu2.1.10860"/>
</dbReference>
<dbReference type="PROSITE" id="PS50017">
    <property type="entry name" value="DEATH_DOMAIN"/>
    <property type="match status" value="1"/>
</dbReference>
<protein>
    <recommendedName>
        <fullName evidence="2">Death domain-containing protein</fullName>
    </recommendedName>
</protein>
<dbReference type="GO" id="GO:0007165">
    <property type="term" value="P:signal transduction"/>
    <property type="evidence" value="ECO:0007669"/>
    <property type="project" value="InterPro"/>
</dbReference>
<accession>A0A1X7T992</accession>
<dbReference type="InParanoid" id="A0A1X7T992"/>
<feature type="domain" description="Death" evidence="2">
    <location>
        <begin position="50"/>
        <end position="124"/>
    </location>
</feature>
<dbReference type="Gene3D" id="1.10.533.10">
    <property type="entry name" value="Death Domain, Fas"/>
    <property type="match status" value="1"/>
</dbReference>
<dbReference type="InterPro" id="IPR011029">
    <property type="entry name" value="DEATH-like_dom_sf"/>
</dbReference>
<feature type="region of interest" description="Disordered" evidence="1">
    <location>
        <begin position="1"/>
        <end position="26"/>
    </location>
</feature>
<name>A0A1X7T992_AMPQE</name>
<dbReference type="Pfam" id="PF00531">
    <property type="entry name" value="Death"/>
    <property type="match status" value="1"/>
</dbReference>
<dbReference type="AlphaFoldDB" id="A0A1X7T992"/>
<proteinExistence type="predicted"/>
<dbReference type="OrthoDB" id="535509at2759"/>
<dbReference type="SUPFAM" id="SSF47986">
    <property type="entry name" value="DEATH domain"/>
    <property type="match status" value="1"/>
</dbReference>
<evidence type="ECO:0000256" key="1">
    <source>
        <dbReference type="SAM" id="MobiDB-lite"/>
    </source>
</evidence>
<reference evidence="3" key="1">
    <citation type="submission" date="2017-05" db="UniProtKB">
        <authorList>
            <consortium name="EnsemblMetazoa"/>
        </authorList>
    </citation>
    <scope>IDENTIFICATION</scope>
</reference>
<organism evidence="3">
    <name type="scientific">Amphimedon queenslandica</name>
    <name type="common">Sponge</name>
    <dbReference type="NCBI Taxonomy" id="400682"/>
    <lineage>
        <taxon>Eukaryota</taxon>
        <taxon>Metazoa</taxon>
        <taxon>Porifera</taxon>
        <taxon>Demospongiae</taxon>
        <taxon>Heteroscleromorpha</taxon>
        <taxon>Haplosclerida</taxon>
        <taxon>Niphatidae</taxon>
        <taxon>Amphimedon</taxon>
    </lineage>
</organism>